<protein>
    <submittedName>
        <fullName evidence="1">Uncharacterized protein</fullName>
    </submittedName>
</protein>
<evidence type="ECO:0000313" key="1">
    <source>
        <dbReference type="EMBL" id="KAI9910229.1"/>
    </source>
</evidence>
<keyword evidence="2" id="KW-1185">Reference proteome</keyword>
<sequence length="88" mass="9920">MLSEMGARQLAVDLGYFHNILNAVGCEGDFILEDVCRAIEMDLQAHIDHVRKLQKDQDNPEMHVLAKLHKCIVSMRQRVVESSEATSA</sequence>
<name>A0ACC0VUR3_9STRA</name>
<evidence type="ECO:0000313" key="2">
    <source>
        <dbReference type="Proteomes" id="UP001163321"/>
    </source>
</evidence>
<organism evidence="1 2">
    <name type="scientific">Peronosclerospora sorghi</name>
    <dbReference type="NCBI Taxonomy" id="230839"/>
    <lineage>
        <taxon>Eukaryota</taxon>
        <taxon>Sar</taxon>
        <taxon>Stramenopiles</taxon>
        <taxon>Oomycota</taxon>
        <taxon>Peronosporomycetes</taxon>
        <taxon>Peronosporales</taxon>
        <taxon>Peronosporaceae</taxon>
        <taxon>Peronosclerospora</taxon>
    </lineage>
</organism>
<dbReference type="EMBL" id="CM047585">
    <property type="protein sequence ID" value="KAI9910229.1"/>
    <property type="molecule type" value="Genomic_DNA"/>
</dbReference>
<reference evidence="1 2" key="1">
    <citation type="journal article" date="2022" name="bioRxiv">
        <title>The genome of the oomycete Peronosclerospora sorghi, a cosmopolitan pathogen of maize and sorghum, is inflated with dispersed pseudogenes.</title>
        <authorList>
            <person name="Fletcher K."/>
            <person name="Martin F."/>
            <person name="Isakeit T."/>
            <person name="Cavanaugh K."/>
            <person name="Magill C."/>
            <person name="Michelmore R."/>
        </authorList>
    </citation>
    <scope>NUCLEOTIDE SEQUENCE [LARGE SCALE GENOMIC DNA]</scope>
    <source>
        <strain evidence="1">P6</strain>
    </source>
</reference>
<comment type="caution">
    <text evidence="1">The sequence shown here is derived from an EMBL/GenBank/DDBJ whole genome shotgun (WGS) entry which is preliminary data.</text>
</comment>
<proteinExistence type="predicted"/>
<dbReference type="Proteomes" id="UP001163321">
    <property type="component" value="Chromosome 6"/>
</dbReference>
<accession>A0ACC0VUR3</accession>
<gene>
    <name evidence="1" type="ORF">PsorP6_010723</name>
</gene>